<dbReference type="SUPFAM" id="SSF56219">
    <property type="entry name" value="DNase I-like"/>
    <property type="match status" value="1"/>
</dbReference>
<feature type="compositionally biased region" description="Basic and acidic residues" evidence="1">
    <location>
        <begin position="115"/>
        <end position="136"/>
    </location>
</feature>
<dbReference type="InterPro" id="IPR036691">
    <property type="entry name" value="Endo/exonu/phosph_ase_sf"/>
</dbReference>
<sequence>MRQEKRSVNTSGSSSRAAANNSNSQSISKPAVVPFQKKDSQSFHGKENNSFNGSSNTQQMSLNGSGLVVQRTVAEALAYYSEIKETHVESEDEVDFDNMTDREYRTYQRLKKKEGYKESIEPRRKEEQKKKKEQPRGKKRVASETNKPVKKRKTEKSNKKKESGNSQRVGIVTWNIAHFGGGKEGRAFNEKKITEIVNMFKKNNWLDIMVVQEVNDIDLFETLIGRTDLQVLTGGLPMGALKKTGTVGQSEDYAVVTRKSSDWSIISTDSYYPGSGMDVWEESDNMEIGSPVRFNKKAFEKSLAPSLTEKEKDDYVNMTDEQRENGLAPELREYLKELENDFGNEEINFRKDEDVDMEGEYIKWNESHGSRDVWRDRGGNLELKRNIENGNNDILLFIEDLNKRLKTQGFKQFKDVIPEDRTGKGLTNKAYYSQLKTWVNAVIVFLGRLDEQGFANDIKQLNAHLHNVETMIRIEAEEKGTYRPIRRYSINSEERNINLALNVVHTSPSDEGKTADGKKRMKVFSQISSALEDMSKRKNSNEVMIGDLYINPKDLVEKNKKAETVFDEKGVKIAGDTTAATNRWSNKKNKVKYNQADIILVNKDTKVTRGGIVKREKGGLETVDEHHRETDKWTTEQGEQKAFSDHAPVGAIIDLKKRIGVKLQKTATEEMLEGTNREKVEMPGNPFFSLLWSPPKDEK</sequence>
<keyword evidence="3" id="KW-1185">Reference proteome</keyword>
<feature type="compositionally biased region" description="Basic and acidic residues" evidence="1">
    <location>
        <begin position="36"/>
        <end position="47"/>
    </location>
</feature>
<accession>A0A2P8FCX0</accession>
<dbReference type="EMBL" id="PYGK01000027">
    <property type="protein sequence ID" value="PSL19566.1"/>
    <property type="molecule type" value="Genomic_DNA"/>
</dbReference>
<organism evidence="2 3">
    <name type="scientific">Chitinophaga ginsengisoli</name>
    <dbReference type="NCBI Taxonomy" id="363837"/>
    <lineage>
        <taxon>Bacteria</taxon>
        <taxon>Pseudomonadati</taxon>
        <taxon>Bacteroidota</taxon>
        <taxon>Chitinophagia</taxon>
        <taxon>Chitinophagales</taxon>
        <taxon>Chitinophagaceae</taxon>
        <taxon>Chitinophaga</taxon>
    </lineage>
</organism>
<feature type="region of interest" description="Disordered" evidence="1">
    <location>
        <begin position="679"/>
        <end position="699"/>
    </location>
</feature>
<evidence type="ECO:0000256" key="1">
    <source>
        <dbReference type="SAM" id="MobiDB-lite"/>
    </source>
</evidence>
<name>A0A2P8FCX0_9BACT</name>
<gene>
    <name evidence="2" type="ORF">CLV42_12731</name>
</gene>
<evidence type="ECO:0000313" key="3">
    <source>
        <dbReference type="Proteomes" id="UP000240978"/>
    </source>
</evidence>
<evidence type="ECO:0008006" key="4">
    <source>
        <dbReference type="Google" id="ProtNLM"/>
    </source>
</evidence>
<feature type="compositionally biased region" description="Low complexity" evidence="1">
    <location>
        <begin position="11"/>
        <end position="28"/>
    </location>
</feature>
<feature type="region of interest" description="Disordered" evidence="1">
    <location>
        <begin position="619"/>
        <end position="638"/>
    </location>
</feature>
<comment type="caution">
    <text evidence="2">The sequence shown here is derived from an EMBL/GenBank/DDBJ whole genome shotgun (WGS) entry which is preliminary data.</text>
</comment>
<feature type="compositionally biased region" description="Polar residues" evidence="1">
    <location>
        <begin position="48"/>
        <end position="63"/>
    </location>
</feature>
<feature type="region of interest" description="Disordered" evidence="1">
    <location>
        <begin position="1"/>
        <end position="63"/>
    </location>
</feature>
<dbReference type="Proteomes" id="UP000240978">
    <property type="component" value="Unassembled WGS sequence"/>
</dbReference>
<dbReference type="Gene3D" id="3.60.10.10">
    <property type="entry name" value="Endonuclease/exonuclease/phosphatase"/>
    <property type="match status" value="2"/>
</dbReference>
<dbReference type="RefSeq" id="WP_146154551.1">
    <property type="nucleotide sequence ID" value="NZ_PYGK01000027.1"/>
</dbReference>
<dbReference type="OrthoDB" id="613785at2"/>
<protein>
    <recommendedName>
        <fullName evidence="4">Endonuclease/exonuclease/phosphatase family protein</fullName>
    </recommendedName>
</protein>
<dbReference type="AlphaFoldDB" id="A0A2P8FCX0"/>
<reference evidence="2 3" key="1">
    <citation type="submission" date="2018-03" db="EMBL/GenBank/DDBJ databases">
        <title>Genomic Encyclopedia of Archaeal and Bacterial Type Strains, Phase II (KMG-II): from individual species to whole genera.</title>
        <authorList>
            <person name="Goeker M."/>
        </authorList>
    </citation>
    <scope>NUCLEOTIDE SEQUENCE [LARGE SCALE GENOMIC DNA]</scope>
    <source>
        <strain evidence="2 3">DSM 18107</strain>
    </source>
</reference>
<feature type="region of interest" description="Disordered" evidence="1">
    <location>
        <begin position="115"/>
        <end position="167"/>
    </location>
</feature>
<proteinExistence type="predicted"/>
<evidence type="ECO:0000313" key="2">
    <source>
        <dbReference type="EMBL" id="PSL19566.1"/>
    </source>
</evidence>